<dbReference type="Proteomes" id="UP000298493">
    <property type="component" value="Unassembled WGS sequence"/>
</dbReference>
<name>A0A4Z1PHN3_9PEZI</name>
<proteinExistence type="predicted"/>
<dbReference type="OrthoDB" id="10420104at2759"/>
<feature type="region of interest" description="Disordered" evidence="1">
    <location>
        <begin position="578"/>
        <end position="663"/>
    </location>
</feature>
<evidence type="ECO:0000256" key="1">
    <source>
        <dbReference type="SAM" id="MobiDB-lite"/>
    </source>
</evidence>
<accession>A0A4Z1PHN3</accession>
<organism evidence="2 3">
    <name type="scientific">Venturia nashicola</name>
    <dbReference type="NCBI Taxonomy" id="86259"/>
    <lineage>
        <taxon>Eukaryota</taxon>
        <taxon>Fungi</taxon>
        <taxon>Dikarya</taxon>
        <taxon>Ascomycota</taxon>
        <taxon>Pezizomycotina</taxon>
        <taxon>Dothideomycetes</taxon>
        <taxon>Pleosporomycetidae</taxon>
        <taxon>Venturiales</taxon>
        <taxon>Venturiaceae</taxon>
        <taxon>Venturia</taxon>
    </lineage>
</organism>
<keyword evidence="3" id="KW-1185">Reference proteome</keyword>
<dbReference type="EMBL" id="SNSC02000001">
    <property type="protein sequence ID" value="TID27347.1"/>
    <property type="molecule type" value="Genomic_DNA"/>
</dbReference>
<feature type="region of interest" description="Disordered" evidence="1">
    <location>
        <begin position="45"/>
        <end position="64"/>
    </location>
</feature>
<keyword evidence="2" id="KW-0032">Aminotransferase</keyword>
<feature type="compositionally biased region" description="Polar residues" evidence="1">
    <location>
        <begin position="614"/>
        <end position="625"/>
    </location>
</feature>
<feature type="region of interest" description="Disordered" evidence="1">
    <location>
        <begin position="1"/>
        <end position="27"/>
    </location>
</feature>
<gene>
    <name evidence="2" type="ORF">E6O75_ATG00114</name>
</gene>
<keyword evidence="2" id="KW-0808">Transferase</keyword>
<feature type="compositionally biased region" description="Basic and acidic residues" evidence="1">
    <location>
        <begin position="165"/>
        <end position="191"/>
    </location>
</feature>
<evidence type="ECO:0000313" key="3">
    <source>
        <dbReference type="Proteomes" id="UP000298493"/>
    </source>
</evidence>
<comment type="caution">
    <text evidence="2">The sequence shown here is derived from an EMBL/GenBank/DDBJ whole genome shotgun (WGS) entry which is preliminary data.</text>
</comment>
<evidence type="ECO:0000313" key="2">
    <source>
        <dbReference type="EMBL" id="TID27347.1"/>
    </source>
</evidence>
<sequence>MLTPTRCARDSLRSLNITPRPPTSHLSPILRHTTTRRLFSNPVRLNQGLEPNKSSTINDEEGSPRKFTEEEWQEYWANRTVFEKLSAIHAFRDRRFPPEKQRMLEILTQINLDDLEFRNVGVLEHGKENEKCYRILGATTARLRSIGGFQPEDTHPAEATFQAKAETKEKKKLQDVDPRDTSNPWNEDRKAGPSAASQSDAYETEKFILVGEKITAALRKEGELFDAWMESRGLGDWRKYSKGPYKKLGMAWTRREREVRRADFKGDNDKKLKHFADVKKVREDLKSELQSVGVDLPELEKLMKSLDVNAEIVKMMEWCRSLSRPLTKAEEEELTSLVMSMESLLPEAAIPAHRDNYVALYTEHRRQKLQAAAETPLEKLDIEALSVAQLEDRELVVDELQHCIWPEHAELRSEFPNQSQEWFGLLQYNATKIYQALKCLAEFYRIALWLKEMDRTAVPDAAKKAKADKYLDEWANLFDERPAPGERLLPINQRLGILMERAMEQVKKDIKLTLLTHPPKEPEKKNNWNRNGQTPDMLFRKMRGAFKPSPERAKAEKLNEDYRAQLEAQEAKIAAAKWKKENGSKPPPSGSKPKSPQGALPGAKNFAAPPAAKRSQTLRSANSPRGANIPSGGANSQRGAKSPTPDLKYFARKGGRFGKGGKR</sequence>
<dbReference type="AlphaFoldDB" id="A0A4Z1PHN3"/>
<feature type="region of interest" description="Disordered" evidence="1">
    <location>
        <begin position="165"/>
        <end position="199"/>
    </location>
</feature>
<protein>
    <submittedName>
        <fullName evidence="2">Glutamine-fructose-6-phosphate aminotransferase</fullName>
    </submittedName>
</protein>
<feature type="compositionally biased region" description="Basic residues" evidence="1">
    <location>
        <begin position="650"/>
        <end position="663"/>
    </location>
</feature>
<dbReference type="GO" id="GO:0008483">
    <property type="term" value="F:transaminase activity"/>
    <property type="evidence" value="ECO:0007669"/>
    <property type="project" value="UniProtKB-KW"/>
</dbReference>
<reference evidence="2 3" key="1">
    <citation type="submission" date="2019-04" db="EMBL/GenBank/DDBJ databases">
        <title>High contiguity whole genome sequence and gene annotation resource for two Venturia nashicola isolates.</title>
        <authorList>
            <person name="Prokchorchik M."/>
            <person name="Won K."/>
            <person name="Lee Y."/>
            <person name="Choi E.D."/>
            <person name="Segonzac C."/>
            <person name="Sohn K.H."/>
        </authorList>
    </citation>
    <scope>NUCLEOTIDE SEQUENCE [LARGE SCALE GENOMIC DNA]</scope>
    <source>
        <strain evidence="2 3">PRI2</strain>
    </source>
</reference>